<accession>A0A9Q0KJB3</accession>
<feature type="region of interest" description="Disordered" evidence="1">
    <location>
        <begin position="66"/>
        <end position="98"/>
    </location>
</feature>
<evidence type="ECO:0000313" key="3">
    <source>
        <dbReference type="Proteomes" id="UP001141806"/>
    </source>
</evidence>
<gene>
    <name evidence="2" type="ORF">NE237_004731</name>
</gene>
<name>A0A9Q0KJB3_9MAGN</name>
<dbReference type="AlphaFoldDB" id="A0A9Q0KJB3"/>
<keyword evidence="3" id="KW-1185">Reference proteome</keyword>
<sequence length="224" mass="25144">MPESRDRLVRPDPVEVLFVPRLRVAGILQDTGPQRGLFASPSRTINVGGGGGRNLFASPRQRGSLTNTVQRGRTGGPARRGHGHATTNNSSPIPSWYSRRPLRDVTDVVRGIERRRHHLIDPENAQLHSPLPARLEQNTYPKTPKPGIAMKICTPSSSRLLKVLQDFDKKNAAEADFITPQKKLLNSIEQVEKAVLEEFRKLKKSRSAKKVEREKKVRTLMSLR</sequence>
<organism evidence="2 3">
    <name type="scientific">Protea cynaroides</name>
    <dbReference type="NCBI Taxonomy" id="273540"/>
    <lineage>
        <taxon>Eukaryota</taxon>
        <taxon>Viridiplantae</taxon>
        <taxon>Streptophyta</taxon>
        <taxon>Embryophyta</taxon>
        <taxon>Tracheophyta</taxon>
        <taxon>Spermatophyta</taxon>
        <taxon>Magnoliopsida</taxon>
        <taxon>Proteales</taxon>
        <taxon>Proteaceae</taxon>
        <taxon>Protea</taxon>
    </lineage>
</organism>
<dbReference type="Proteomes" id="UP001141806">
    <property type="component" value="Unassembled WGS sequence"/>
</dbReference>
<dbReference type="OrthoDB" id="1916775at2759"/>
<feature type="region of interest" description="Disordered" evidence="1">
    <location>
        <begin position="204"/>
        <end position="224"/>
    </location>
</feature>
<dbReference type="GO" id="GO:0051783">
    <property type="term" value="P:regulation of nuclear division"/>
    <property type="evidence" value="ECO:0007669"/>
    <property type="project" value="InterPro"/>
</dbReference>
<evidence type="ECO:0000313" key="2">
    <source>
        <dbReference type="EMBL" id="KAJ4971632.1"/>
    </source>
</evidence>
<dbReference type="PANTHER" id="PTHR35119">
    <property type="entry name" value="PROTEIN POLYCHOME"/>
    <property type="match status" value="1"/>
</dbReference>
<comment type="caution">
    <text evidence="2">The sequence shown here is derived from an EMBL/GenBank/DDBJ whole genome shotgun (WGS) entry which is preliminary data.</text>
</comment>
<protein>
    <submittedName>
        <fullName evidence="2">Uncharacterized protein</fullName>
    </submittedName>
</protein>
<dbReference type="EMBL" id="JAMYWD010000005">
    <property type="protein sequence ID" value="KAJ4971632.1"/>
    <property type="molecule type" value="Genomic_DNA"/>
</dbReference>
<dbReference type="PANTHER" id="PTHR35119:SF1">
    <property type="entry name" value="PROTEIN POLYCHOME"/>
    <property type="match status" value="1"/>
</dbReference>
<dbReference type="GO" id="GO:0005634">
    <property type="term" value="C:nucleus"/>
    <property type="evidence" value="ECO:0007669"/>
    <property type="project" value="InterPro"/>
</dbReference>
<reference evidence="2" key="1">
    <citation type="journal article" date="2023" name="Plant J.">
        <title>The genome of the king protea, Protea cynaroides.</title>
        <authorList>
            <person name="Chang J."/>
            <person name="Duong T.A."/>
            <person name="Schoeman C."/>
            <person name="Ma X."/>
            <person name="Roodt D."/>
            <person name="Barker N."/>
            <person name="Li Z."/>
            <person name="Van de Peer Y."/>
            <person name="Mizrachi E."/>
        </authorList>
    </citation>
    <scope>NUCLEOTIDE SEQUENCE</scope>
    <source>
        <tissue evidence="2">Young leaves</tissue>
    </source>
</reference>
<dbReference type="InterPro" id="IPR034590">
    <property type="entry name" value="POLYCHOME/GIG1"/>
</dbReference>
<evidence type="ECO:0000256" key="1">
    <source>
        <dbReference type="SAM" id="MobiDB-lite"/>
    </source>
</evidence>
<proteinExistence type="predicted"/>